<dbReference type="InterPro" id="IPR005790">
    <property type="entry name" value="DNA_polIII_delta"/>
</dbReference>
<dbReference type="SUPFAM" id="SSF52540">
    <property type="entry name" value="P-loop containing nucleoside triphosphate hydrolases"/>
    <property type="match status" value="1"/>
</dbReference>
<gene>
    <name evidence="11" type="ORF">SAMN05421769_0315</name>
</gene>
<organism evidence="11 12">
    <name type="scientific">Chryseobacterium scophthalmum</name>
    <dbReference type="NCBI Taxonomy" id="59733"/>
    <lineage>
        <taxon>Bacteria</taxon>
        <taxon>Pseudomonadati</taxon>
        <taxon>Bacteroidota</taxon>
        <taxon>Flavobacteriia</taxon>
        <taxon>Flavobacteriales</taxon>
        <taxon>Weeksellaceae</taxon>
        <taxon>Chryseobacterium group</taxon>
        <taxon>Chryseobacterium</taxon>
    </lineage>
</organism>
<feature type="domain" description="DNA polymerase III delta subunit-like C-terminal" evidence="10">
    <location>
        <begin position="215"/>
        <end position="316"/>
    </location>
</feature>
<dbReference type="Pfam" id="PF21694">
    <property type="entry name" value="DNA_pol3_delta_C"/>
    <property type="match status" value="1"/>
</dbReference>
<dbReference type="InterPro" id="IPR027417">
    <property type="entry name" value="P-loop_NTPase"/>
</dbReference>
<evidence type="ECO:0000259" key="10">
    <source>
        <dbReference type="Pfam" id="PF21694"/>
    </source>
</evidence>
<accession>A0A1N6EG51</accession>
<dbReference type="Gene3D" id="1.20.272.10">
    <property type="match status" value="1"/>
</dbReference>
<evidence type="ECO:0000256" key="4">
    <source>
        <dbReference type="ARBA" id="ARBA00022695"/>
    </source>
</evidence>
<comment type="catalytic activity">
    <reaction evidence="8">
        <text>DNA(n) + a 2'-deoxyribonucleoside 5'-triphosphate = DNA(n+1) + diphosphate</text>
        <dbReference type="Rhea" id="RHEA:22508"/>
        <dbReference type="Rhea" id="RHEA-COMP:17339"/>
        <dbReference type="Rhea" id="RHEA-COMP:17340"/>
        <dbReference type="ChEBI" id="CHEBI:33019"/>
        <dbReference type="ChEBI" id="CHEBI:61560"/>
        <dbReference type="ChEBI" id="CHEBI:173112"/>
        <dbReference type="EC" id="2.7.7.7"/>
    </reaction>
</comment>
<dbReference type="SUPFAM" id="SSF48019">
    <property type="entry name" value="post-AAA+ oligomerization domain-like"/>
    <property type="match status" value="1"/>
</dbReference>
<evidence type="ECO:0000256" key="3">
    <source>
        <dbReference type="ARBA" id="ARBA00022679"/>
    </source>
</evidence>
<keyword evidence="6" id="KW-0239">DNA-directed DNA polymerase</keyword>
<dbReference type="Gene3D" id="1.10.8.60">
    <property type="match status" value="1"/>
</dbReference>
<keyword evidence="4" id="KW-0548">Nucleotidyltransferase</keyword>
<reference evidence="12" key="1">
    <citation type="submission" date="2016-12" db="EMBL/GenBank/DDBJ databases">
        <authorList>
            <person name="Varghese N."/>
            <person name="Submissions S."/>
        </authorList>
    </citation>
    <scope>NUCLEOTIDE SEQUENCE [LARGE SCALE GENOMIC DNA]</scope>
    <source>
        <strain evidence="12">DSM 16779</strain>
    </source>
</reference>
<evidence type="ECO:0000256" key="2">
    <source>
        <dbReference type="ARBA" id="ARBA00017703"/>
    </source>
</evidence>
<keyword evidence="3" id="KW-0808">Transferase</keyword>
<dbReference type="PANTHER" id="PTHR34388:SF1">
    <property type="entry name" value="DNA POLYMERASE III SUBUNIT DELTA"/>
    <property type="match status" value="1"/>
</dbReference>
<dbReference type="EC" id="2.7.7.7" evidence="1"/>
<protein>
    <recommendedName>
        <fullName evidence="2">DNA polymerase III subunit delta</fullName>
        <ecNumber evidence="1">2.7.7.7</ecNumber>
    </recommendedName>
</protein>
<feature type="domain" description="DNA polymerase III delta N-terminal" evidence="9">
    <location>
        <begin position="21"/>
        <end position="136"/>
    </location>
</feature>
<evidence type="ECO:0000259" key="9">
    <source>
        <dbReference type="Pfam" id="PF06144"/>
    </source>
</evidence>
<dbReference type="STRING" id="59733.SAMN05421769_0315"/>
<dbReference type="Gene3D" id="3.40.50.300">
    <property type="entry name" value="P-loop containing nucleotide triphosphate hydrolases"/>
    <property type="match status" value="1"/>
</dbReference>
<keyword evidence="5" id="KW-0235">DNA replication</keyword>
<evidence type="ECO:0000256" key="6">
    <source>
        <dbReference type="ARBA" id="ARBA00022932"/>
    </source>
</evidence>
<evidence type="ECO:0000313" key="11">
    <source>
        <dbReference type="EMBL" id="SIN82000.1"/>
    </source>
</evidence>
<comment type="similarity">
    <text evidence="7">Belongs to the DNA polymerase HolA subunit family.</text>
</comment>
<evidence type="ECO:0000256" key="7">
    <source>
        <dbReference type="ARBA" id="ARBA00034754"/>
    </source>
</evidence>
<dbReference type="InterPro" id="IPR048466">
    <property type="entry name" value="DNA_pol3_delta-like_C"/>
</dbReference>
<proteinExistence type="inferred from homology"/>
<evidence type="ECO:0000256" key="1">
    <source>
        <dbReference type="ARBA" id="ARBA00012417"/>
    </source>
</evidence>
<keyword evidence="12" id="KW-1185">Reference proteome</keyword>
<dbReference type="GO" id="GO:0003887">
    <property type="term" value="F:DNA-directed DNA polymerase activity"/>
    <property type="evidence" value="ECO:0007669"/>
    <property type="project" value="UniProtKB-KW"/>
</dbReference>
<dbReference type="InterPro" id="IPR010372">
    <property type="entry name" value="DNA_pol3_delta_N"/>
</dbReference>
<dbReference type="PANTHER" id="PTHR34388">
    <property type="entry name" value="DNA POLYMERASE III SUBUNIT DELTA"/>
    <property type="match status" value="1"/>
</dbReference>
<dbReference type="InterPro" id="IPR008921">
    <property type="entry name" value="DNA_pol3_clamp-load_cplx_C"/>
</dbReference>
<dbReference type="Pfam" id="PF06144">
    <property type="entry name" value="DNA_pol3_delta"/>
    <property type="match status" value="1"/>
</dbReference>
<dbReference type="GO" id="GO:0009360">
    <property type="term" value="C:DNA polymerase III complex"/>
    <property type="evidence" value="ECO:0007669"/>
    <property type="project" value="InterPro"/>
</dbReference>
<dbReference type="EMBL" id="FSRQ01000001">
    <property type="protein sequence ID" value="SIN82000.1"/>
    <property type="molecule type" value="Genomic_DNA"/>
</dbReference>
<evidence type="ECO:0000256" key="5">
    <source>
        <dbReference type="ARBA" id="ARBA00022705"/>
    </source>
</evidence>
<dbReference type="NCBIfam" id="TIGR01128">
    <property type="entry name" value="holA"/>
    <property type="match status" value="1"/>
</dbReference>
<name>A0A1N6EG51_9FLAO</name>
<dbReference type="Proteomes" id="UP000184782">
    <property type="component" value="Unassembled WGS sequence"/>
</dbReference>
<sequence length="346" mass="39494">MMKELDLILKNIKNKEVLPIYFFHGEEPYFIDVAVKALEHDFLEEDEKAFNQTVTYGKDTTYQEILSLARQFPMMGDKQVIIVKEAQDLKFNDEESKALDAYAENPVASTVLVFAHKHKKLDSRKKVTKTLTKLNALFLSESLKDHTLPKWIADECLRLKIKTAPNISNLLAEYLGNDLSRISNELGKLKIILKEGQLLDGTIVENHIGISKEFNVFELQKALGSKNANAAFRIAYFMGKNPKNNPFVMLLSSLYNYFSNVIIYNTMIGQPQQVIATQMGINPYFIKDYAEAARLYPLKHSTRVISILREFDMKGKGLGAVNMDDAELIKELVYKIINVDKIKMKV</sequence>
<dbReference type="GO" id="GO:0006261">
    <property type="term" value="P:DNA-templated DNA replication"/>
    <property type="evidence" value="ECO:0007669"/>
    <property type="project" value="TreeGrafter"/>
</dbReference>
<evidence type="ECO:0000313" key="12">
    <source>
        <dbReference type="Proteomes" id="UP000184782"/>
    </source>
</evidence>
<dbReference type="AlphaFoldDB" id="A0A1N6EG51"/>
<dbReference type="GO" id="GO:0003677">
    <property type="term" value="F:DNA binding"/>
    <property type="evidence" value="ECO:0007669"/>
    <property type="project" value="InterPro"/>
</dbReference>
<evidence type="ECO:0000256" key="8">
    <source>
        <dbReference type="ARBA" id="ARBA00049244"/>
    </source>
</evidence>